<evidence type="ECO:0000313" key="4">
    <source>
        <dbReference type="Proteomes" id="UP000199134"/>
    </source>
</evidence>
<dbReference type="GO" id="GO:0016757">
    <property type="term" value="F:glycosyltransferase activity"/>
    <property type="evidence" value="ECO:0007669"/>
    <property type="project" value="InterPro"/>
</dbReference>
<dbReference type="Gene3D" id="3.40.50.2000">
    <property type="entry name" value="Glycogen Phosphorylase B"/>
    <property type="match status" value="2"/>
</dbReference>
<name>A0A1H0K9M8_9BACT</name>
<organism evidence="3 4">
    <name type="scientific">Prevotella communis</name>
    <dbReference type="NCBI Taxonomy" id="2913614"/>
    <lineage>
        <taxon>Bacteria</taxon>
        <taxon>Pseudomonadati</taxon>
        <taxon>Bacteroidota</taxon>
        <taxon>Bacteroidia</taxon>
        <taxon>Bacteroidales</taxon>
        <taxon>Prevotellaceae</taxon>
        <taxon>Prevotella</taxon>
    </lineage>
</organism>
<dbReference type="InterPro" id="IPR050194">
    <property type="entry name" value="Glycosyltransferase_grp1"/>
</dbReference>
<gene>
    <name evidence="3" type="ORF">SAMN04487900_12413</name>
</gene>
<proteinExistence type="predicted"/>
<sequence>MKVLLINNCHWRRGGSETVYFGTAELLQKAGHEVVFLGMEDVKNIHTNQPEYFVKRGNALKNMVAYFANGEAARVIEAVVKKEKPDIAHAHLMWGGMTAAIIPVLHKYGVPLVHTAHDYRMVCPAYTFRNGCGEICECCKGGHYISCIKKRCGKGSLVQSILMAAEMVYRNKKWHPARTIDGIIYVSQFAKNKHEEMDSRFSKVKNMVLYNCTQQHKDKEKGRGDYFLYYGRLSYEKGVEQAIDAFKQLPLQKLKVVGTGPLEESLKQKAMGCKNIEFLGFKTGTELHDLVRNAQFVIVPSQWYENNPMTIVEAYSFGTPVIGSNMGGIPEIIKEGATGFVYQHDKIESLIYAINSAVKISNDAYFQMTKMAQNFYDKIFSDKEYANKLLKFYGEVIEDFKNGK</sequence>
<protein>
    <submittedName>
        <fullName evidence="3">Glycosyltransferase involved in cell wall bisynthesis</fullName>
    </submittedName>
</protein>
<dbReference type="PANTHER" id="PTHR45947">
    <property type="entry name" value="SULFOQUINOVOSYL TRANSFERASE SQD2"/>
    <property type="match status" value="1"/>
</dbReference>
<dbReference type="OrthoDB" id="1096251at2"/>
<evidence type="ECO:0000259" key="2">
    <source>
        <dbReference type="Pfam" id="PF13439"/>
    </source>
</evidence>
<comment type="caution">
    <text evidence="3">The sequence shown here is derived from an EMBL/GenBank/DDBJ whole genome shotgun (WGS) entry which is preliminary data.</text>
</comment>
<dbReference type="EMBL" id="FNIW01000024">
    <property type="protein sequence ID" value="SDO52430.1"/>
    <property type="molecule type" value="Genomic_DNA"/>
</dbReference>
<dbReference type="Proteomes" id="UP000199134">
    <property type="component" value="Unassembled WGS sequence"/>
</dbReference>
<dbReference type="AlphaFoldDB" id="A0A1H0K9M8"/>
<feature type="domain" description="Glycosyl transferase family 1" evidence="1">
    <location>
        <begin position="218"/>
        <end position="363"/>
    </location>
</feature>
<dbReference type="SUPFAM" id="SSF53756">
    <property type="entry name" value="UDP-Glycosyltransferase/glycogen phosphorylase"/>
    <property type="match status" value="1"/>
</dbReference>
<dbReference type="Pfam" id="PF00534">
    <property type="entry name" value="Glycos_transf_1"/>
    <property type="match status" value="1"/>
</dbReference>
<dbReference type="RefSeq" id="WP_091854830.1">
    <property type="nucleotide sequence ID" value="NZ_FNIW01000024.1"/>
</dbReference>
<dbReference type="Pfam" id="PF13439">
    <property type="entry name" value="Glyco_transf_4"/>
    <property type="match status" value="1"/>
</dbReference>
<accession>A0A1H0K9M8</accession>
<dbReference type="InterPro" id="IPR028098">
    <property type="entry name" value="Glyco_trans_4-like_N"/>
</dbReference>
<evidence type="ECO:0000313" key="3">
    <source>
        <dbReference type="EMBL" id="SDO52430.1"/>
    </source>
</evidence>
<dbReference type="PANTHER" id="PTHR45947:SF13">
    <property type="entry name" value="TRANSFERASE"/>
    <property type="match status" value="1"/>
</dbReference>
<reference evidence="4" key="1">
    <citation type="submission" date="2016-10" db="EMBL/GenBank/DDBJ databases">
        <authorList>
            <person name="de Groot N.N."/>
        </authorList>
    </citation>
    <scope>NUCLEOTIDE SEQUENCE [LARGE SCALE GENOMIC DNA]</scope>
    <source>
        <strain evidence="4">BP1-145</strain>
    </source>
</reference>
<evidence type="ECO:0000259" key="1">
    <source>
        <dbReference type="Pfam" id="PF00534"/>
    </source>
</evidence>
<dbReference type="InterPro" id="IPR001296">
    <property type="entry name" value="Glyco_trans_1"/>
</dbReference>
<feature type="domain" description="Glycosyltransferase subfamily 4-like N-terminal" evidence="2">
    <location>
        <begin position="14"/>
        <end position="196"/>
    </location>
</feature>